<evidence type="ECO:0000313" key="2">
    <source>
        <dbReference type="Proteomes" id="UP001218218"/>
    </source>
</evidence>
<reference evidence="1" key="1">
    <citation type="submission" date="2023-03" db="EMBL/GenBank/DDBJ databases">
        <title>Massive genome expansion in bonnet fungi (Mycena s.s.) driven by repeated elements and novel gene families across ecological guilds.</title>
        <authorList>
            <consortium name="Lawrence Berkeley National Laboratory"/>
            <person name="Harder C.B."/>
            <person name="Miyauchi S."/>
            <person name="Viragh M."/>
            <person name="Kuo A."/>
            <person name="Thoen E."/>
            <person name="Andreopoulos B."/>
            <person name="Lu D."/>
            <person name="Skrede I."/>
            <person name="Drula E."/>
            <person name="Henrissat B."/>
            <person name="Morin E."/>
            <person name="Kohler A."/>
            <person name="Barry K."/>
            <person name="LaButti K."/>
            <person name="Morin E."/>
            <person name="Salamov A."/>
            <person name="Lipzen A."/>
            <person name="Mereny Z."/>
            <person name="Hegedus B."/>
            <person name="Baldrian P."/>
            <person name="Stursova M."/>
            <person name="Weitz H."/>
            <person name="Taylor A."/>
            <person name="Grigoriev I.V."/>
            <person name="Nagy L.G."/>
            <person name="Martin F."/>
            <person name="Kauserud H."/>
        </authorList>
    </citation>
    <scope>NUCLEOTIDE SEQUENCE</scope>
    <source>
        <strain evidence="1">CBHHK002</strain>
    </source>
</reference>
<protein>
    <submittedName>
        <fullName evidence="1">Uncharacterized protein</fullName>
    </submittedName>
</protein>
<sequence length="434" mass="50136">MLTNTTHYGFHPLNELHIGDPHVPHDYSMHPLSISIFTDNMVDNQPYNSYMRADLCLEYIYEVETQYLLGGELVTLPIIHRVYRRDTELRWSDIRNALAEARFPRRYQKTDPKFAPMNRATFQKFVDRFYLADYKGDDQTIFEKGTCLPVQRQHEDFEQILGLILPSRMSEEELFQFSPEEFAKAALEHRKMWHLDRLARATFHWLSIHEISTIGHVHQKFHRNVEYSCLSATYHILLPESRASRATPGIDLEGDWAPTFGAERGSVDLPIRICVVPGLLGERPSLYTRRWWNKELTALRKEYNRAQCTIVKEDPADPGWGAMRVARNKYHSAIRREKWAHWRSYIADLPRGDIWKTAKYAIKDSSSSSDSRILDLAALDGERLCLGPSTAGVLLITWTNEWNAAVQATTTNRIHILVPPGCTSLDVPTSIHAF</sequence>
<dbReference type="AlphaFoldDB" id="A0AAD7ACE7"/>
<accession>A0AAD7ACE7</accession>
<name>A0AAD7ACE7_9AGAR</name>
<gene>
    <name evidence="1" type="ORF">DFH08DRAFT_803215</name>
</gene>
<dbReference type="Proteomes" id="UP001218218">
    <property type="component" value="Unassembled WGS sequence"/>
</dbReference>
<dbReference type="EMBL" id="JARIHO010000009">
    <property type="protein sequence ID" value="KAJ7355168.1"/>
    <property type="molecule type" value="Genomic_DNA"/>
</dbReference>
<proteinExistence type="predicted"/>
<evidence type="ECO:0000313" key="1">
    <source>
        <dbReference type="EMBL" id="KAJ7355168.1"/>
    </source>
</evidence>
<comment type="caution">
    <text evidence="1">The sequence shown here is derived from an EMBL/GenBank/DDBJ whole genome shotgun (WGS) entry which is preliminary data.</text>
</comment>
<organism evidence="1 2">
    <name type="scientific">Mycena albidolilacea</name>
    <dbReference type="NCBI Taxonomy" id="1033008"/>
    <lineage>
        <taxon>Eukaryota</taxon>
        <taxon>Fungi</taxon>
        <taxon>Dikarya</taxon>
        <taxon>Basidiomycota</taxon>
        <taxon>Agaricomycotina</taxon>
        <taxon>Agaricomycetes</taxon>
        <taxon>Agaricomycetidae</taxon>
        <taxon>Agaricales</taxon>
        <taxon>Marasmiineae</taxon>
        <taxon>Mycenaceae</taxon>
        <taxon>Mycena</taxon>
    </lineage>
</organism>
<keyword evidence="2" id="KW-1185">Reference proteome</keyword>